<dbReference type="Gene3D" id="3.40.50.720">
    <property type="entry name" value="NAD(P)-binding Rossmann-like Domain"/>
    <property type="match status" value="1"/>
</dbReference>
<evidence type="ECO:0000259" key="1">
    <source>
        <dbReference type="Pfam" id="PF01073"/>
    </source>
</evidence>
<dbReference type="InterPro" id="IPR002225">
    <property type="entry name" value="3Beta_OHSteriod_DH/Estase"/>
</dbReference>
<sequence>MHSKNTVATPLRGSCLVVGGCGFLGYHIVRHLLQDDQTGVVHVLDRQIEQNRHEKAAYTCGNITDSALLYSLVAEIRPSVIFHVASPLASLLAKREGEFFETNVRGTQALLTVAVESEFVQALVYTSSVDTYANPPHDYVNESHVLWASTDKSNEYNRTKAIAGVLVRQANGPQLRTVCLRLGHAYGERHVQGMVEVLDMCAGNKKLVQVGPGNNLMEVLSADNCATAHVLAAKALLEPSRAAGRVDGEAFNISDGKPMPFWHHIKLIWKTAREWLFWVFTLNMVKPPVQLRRVSLGHCLYTHTYSIEKARETLLFNPVSDHDAVLEQSARWMLRHRESMK</sequence>
<evidence type="ECO:0000313" key="2">
    <source>
        <dbReference type="EMBL" id="KAH6871216.1"/>
    </source>
</evidence>
<protein>
    <recommendedName>
        <fullName evidence="1">3-beta hydroxysteroid dehydrogenase/isomerase domain-containing protein</fullName>
    </recommendedName>
</protein>
<feature type="domain" description="3-beta hydroxysteroid dehydrogenase/isomerase" evidence="1">
    <location>
        <begin position="16"/>
        <end position="271"/>
    </location>
</feature>
<keyword evidence="3" id="KW-1185">Reference proteome</keyword>
<dbReference type="InterPro" id="IPR036291">
    <property type="entry name" value="NAD(P)-bd_dom_sf"/>
</dbReference>
<dbReference type="SUPFAM" id="SSF51735">
    <property type="entry name" value="NAD(P)-binding Rossmann-fold domains"/>
    <property type="match status" value="1"/>
</dbReference>
<dbReference type="GO" id="GO:0016616">
    <property type="term" value="F:oxidoreductase activity, acting on the CH-OH group of donors, NAD or NADP as acceptor"/>
    <property type="evidence" value="ECO:0007669"/>
    <property type="project" value="InterPro"/>
</dbReference>
<name>A0A9P8VSB1_9HYPO</name>
<dbReference type="GO" id="GO:0006694">
    <property type="term" value="P:steroid biosynthetic process"/>
    <property type="evidence" value="ECO:0007669"/>
    <property type="project" value="InterPro"/>
</dbReference>
<dbReference type="AlphaFoldDB" id="A0A9P8VSB1"/>
<organism evidence="2 3">
    <name type="scientific">Thelonectria olida</name>
    <dbReference type="NCBI Taxonomy" id="1576542"/>
    <lineage>
        <taxon>Eukaryota</taxon>
        <taxon>Fungi</taxon>
        <taxon>Dikarya</taxon>
        <taxon>Ascomycota</taxon>
        <taxon>Pezizomycotina</taxon>
        <taxon>Sordariomycetes</taxon>
        <taxon>Hypocreomycetidae</taxon>
        <taxon>Hypocreales</taxon>
        <taxon>Nectriaceae</taxon>
        <taxon>Thelonectria</taxon>
    </lineage>
</organism>
<dbReference type="Pfam" id="PF01073">
    <property type="entry name" value="3Beta_HSD"/>
    <property type="match status" value="1"/>
</dbReference>
<evidence type="ECO:0000313" key="3">
    <source>
        <dbReference type="Proteomes" id="UP000777438"/>
    </source>
</evidence>
<dbReference type="Proteomes" id="UP000777438">
    <property type="component" value="Unassembled WGS sequence"/>
</dbReference>
<proteinExistence type="predicted"/>
<accession>A0A9P8VSB1</accession>
<gene>
    <name evidence="2" type="ORF">B0T10DRAFT_591336</name>
</gene>
<reference evidence="2 3" key="1">
    <citation type="journal article" date="2021" name="Nat. Commun.">
        <title>Genetic determinants of endophytism in the Arabidopsis root mycobiome.</title>
        <authorList>
            <person name="Mesny F."/>
            <person name="Miyauchi S."/>
            <person name="Thiergart T."/>
            <person name="Pickel B."/>
            <person name="Atanasova L."/>
            <person name="Karlsson M."/>
            <person name="Huettel B."/>
            <person name="Barry K.W."/>
            <person name="Haridas S."/>
            <person name="Chen C."/>
            <person name="Bauer D."/>
            <person name="Andreopoulos W."/>
            <person name="Pangilinan J."/>
            <person name="LaButti K."/>
            <person name="Riley R."/>
            <person name="Lipzen A."/>
            <person name="Clum A."/>
            <person name="Drula E."/>
            <person name="Henrissat B."/>
            <person name="Kohler A."/>
            <person name="Grigoriev I.V."/>
            <person name="Martin F.M."/>
            <person name="Hacquard S."/>
        </authorList>
    </citation>
    <scope>NUCLEOTIDE SEQUENCE [LARGE SCALE GENOMIC DNA]</scope>
    <source>
        <strain evidence="2 3">MPI-CAGE-CH-0241</strain>
    </source>
</reference>
<dbReference type="EMBL" id="JAGPYM010000057">
    <property type="protein sequence ID" value="KAH6871216.1"/>
    <property type="molecule type" value="Genomic_DNA"/>
</dbReference>
<dbReference type="OrthoDB" id="10058185at2759"/>
<comment type="caution">
    <text evidence="2">The sequence shown here is derived from an EMBL/GenBank/DDBJ whole genome shotgun (WGS) entry which is preliminary data.</text>
</comment>
<dbReference type="PANTHER" id="PTHR43000">
    <property type="entry name" value="DTDP-D-GLUCOSE 4,6-DEHYDRATASE-RELATED"/>
    <property type="match status" value="1"/>
</dbReference>